<evidence type="ECO:0000313" key="3">
    <source>
        <dbReference type="Proteomes" id="UP000249354"/>
    </source>
</evidence>
<proteinExistence type="predicted"/>
<dbReference type="Proteomes" id="UP000249354">
    <property type="component" value="Unassembled WGS sequence"/>
</dbReference>
<name>A0A2W4UIV8_9CYAN</name>
<protein>
    <submittedName>
        <fullName evidence="2">Uncharacterized protein</fullName>
    </submittedName>
</protein>
<dbReference type="AlphaFoldDB" id="A0A2W4UIV8"/>
<reference evidence="3" key="1">
    <citation type="submission" date="2018-04" db="EMBL/GenBank/DDBJ databases">
        <authorList>
            <person name="Cornet L."/>
        </authorList>
    </citation>
    <scope>NUCLEOTIDE SEQUENCE [LARGE SCALE GENOMIC DNA]</scope>
</reference>
<evidence type="ECO:0000256" key="1">
    <source>
        <dbReference type="SAM" id="MobiDB-lite"/>
    </source>
</evidence>
<feature type="region of interest" description="Disordered" evidence="1">
    <location>
        <begin position="1"/>
        <end position="42"/>
    </location>
</feature>
<sequence>MPTKPANRKNTKPAKNTATPSNVSALSSITSEDFDKQSEQLAGQERTAKLQLASKKVEGVLIKGQEQDVKNTALADRVNHAEAVRGVQSQTMAQKLSQENNQLTFATAETALKQESLNIQKEGLESYNTFGRDMLATQKDLYAAKLQAARASVQNFIASAQNEAAQLAGEVIDV</sequence>
<reference evidence="2 3" key="2">
    <citation type="submission" date="2018-06" db="EMBL/GenBank/DDBJ databases">
        <title>Metagenomic assembly of (sub)arctic Cyanobacteria and their associated microbiome from non-axenic cultures.</title>
        <authorList>
            <person name="Baurain D."/>
        </authorList>
    </citation>
    <scope>NUCLEOTIDE SEQUENCE [LARGE SCALE GENOMIC DNA]</scope>
    <source>
        <strain evidence="2">ULC129bin1</strain>
    </source>
</reference>
<dbReference type="EMBL" id="QBMC01000030">
    <property type="protein sequence ID" value="PZO20372.1"/>
    <property type="molecule type" value="Genomic_DNA"/>
</dbReference>
<organism evidence="2 3">
    <name type="scientific">Leptolyngbya foveolarum</name>
    <dbReference type="NCBI Taxonomy" id="47253"/>
    <lineage>
        <taxon>Bacteria</taxon>
        <taxon>Bacillati</taxon>
        <taxon>Cyanobacteriota</taxon>
        <taxon>Cyanophyceae</taxon>
        <taxon>Leptolyngbyales</taxon>
        <taxon>Leptolyngbyaceae</taxon>
        <taxon>Leptolyngbya group</taxon>
        <taxon>Leptolyngbya</taxon>
    </lineage>
</organism>
<feature type="compositionally biased region" description="Basic residues" evidence="1">
    <location>
        <begin position="1"/>
        <end position="12"/>
    </location>
</feature>
<feature type="compositionally biased region" description="Polar residues" evidence="1">
    <location>
        <begin position="13"/>
        <end position="31"/>
    </location>
</feature>
<accession>A0A2W4UIV8</accession>
<evidence type="ECO:0000313" key="2">
    <source>
        <dbReference type="EMBL" id="PZO20372.1"/>
    </source>
</evidence>
<comment type="caution">
    <text evidence="2">The sequence shown here is derived from an EMBL/GenBank/DDBJ whole genome shotgun (WGS) entry which is preliminary data.</text>
</comment>
<gene>
    <name evidence="2" type="ORF">DCF25_06590</name>
</gene>